<dbReference type="Proteomes" id="UP000236173">
    <property type="component" value="Unassembled WGS sequence"/>
</dbReference>
<evidence type="ECO:0008006" key="4">
    <source>
        <dbReference type="Google" id="ProtNLM"/>
    </source>
</evidence>
<dbReference type="EMBL" id="BEHT01000059">
    <property type="protein sequence ID" value="GBD00209.1"/>
    <property type="molecule type" value="Genomic_DNA"/>
</dbReference>
<keyword evidence="1" id="KW-1133">Transmembrane helix</keyword>
<feature type="transmembrane region" description="Helical" evidence="1">
    <location>
        <begin position="432"/>
        <end position="452"/>
    </location>
</feature>
<evidence type="ECO:0000313" key="3">
    <source>
        <dbReference type="Proteomes" id="UP000236173"/>
    </source>
</evidence>
<gene>
    <name evidence="2" type="ORF">HRbin17_02747</name>
</gene>
<feature type="transmembrane region" description="Helical" evidence="1">
    <location>
        <begin position="464"/>
        <end position="490"/>
    </location>
</feature>
<feature type="transmembrane region" description="Helical" evidence="1">
    <location>
        <begin position="502"/>
        <end position="520"/>
    </location>
</feature>
<feature type="transmembrane region" description="Helical" evidence="1">
    <location>
        <begin position="256"/>
        <end position="276"/>
    </location>
</feature>
<keyword evidence="1" id="KW-0812">Transmembrane</keyword>
<feature type="transmembrane region" description="Helical" evidence="1">
    <location>
        <begin position="403"/>
        <end position="423"/>
    </location>
</feature>
<feature type="transmembrane region" description="Helical" evidence="1">
    <location>
        <begin position="207"/>
        <end position="224"/>
    </location>
</feature>
<sequence>MTGQRRWLVPVALTALALVPHWRAIVLGELPLPEGYFALIAPTMRSQLRPTAWNALWWDGIGQFWAWRTEAMRQLIDGRLPLWTNRIGCGFPFLANPQTQSLYLPTLLGQWLSRLLRAPLPLRSARLMAWLAFLHTLLALAGAYLLARSLAVSRSSSLIAAAAYGLGSFQTAWALLPTLPATAAWLPLILWLFRRFVTAIADNRWDAAVRCAAGCAVALTLLLLAGHGQIALYALLGLTLCAGIEVIAHRRFAPQWLISVAAIGALAALLASGQLLPTLELTPLTHRHAPPTWDGYRAFAQRGLTLLDWATLTLPFAFGNPMDGSYFGKESFADYCAYAGWGVLALALVPLLHRRLQPPHTLARLHAGALFLLGAMLASGSTLNLPLYFSLPGFAQLGTPTRAVFLCQLAAGLLAAVALDTVVRDAVRLRRLAVGALAVALLAPATAIGAIGQWLSQRLPDFAWGAWVVTVLAQNAGVVAGIGAVALYTLGCRHLVRRPSPLFRYGVVVLLIGELAWFAVQQIPTTRPSITQRALNIADRHLQHLIASRSASRVPRPVRFLLIGGDWSLERYPHAWLPPNSALLLSDRFADARNYDSLLLRHHKTVMALFSDGNPCPLENGNMILLPRRFVSVSDAEKLAQCVGASAIVTVTEPAKAVEPPNAHRVFVPSRLHFAPTADNALAYLPRLRCSEAVIVANEPERSQPAVAAHIVRDADALIVISVSAQTTASVGTGVWLVLCDTAYPSWRAFGQTSDRRWQALPAAVANGAFRACRLLNSNGKFVWLYFPSSFAVGMFLSCIGLAITVAGLTATLQRSGERPC</sequence>
<feature type="transmembrane region" description="Helical" evidence="1">
    <location>
        <begin position="182"/>
        <end position="200"/>
    </location>
</feature>
<accession>A0A2H5XG97</accession>
<proteinExistence type="predicted"/>
<feature type="transmembrane region" description="Helical" evidence="1">
    <location>
        <begin position="127"/>
        <end position="146"/>
    </location>
</feature>
<protein>
    <recommendedName>
        <fullName evidence="4">Bacterial membrane protein YfhO</fullName>
    </recommendedName>
</protein>
<feature type="transmembrane region" description="Helical" evidence="1">
    <location>
        <begin position="230"/>
        <end position="249"/>
    </location>
</feature>
<organism evidence="2 3">
    <name type="scientific">Candidatus Fervidibacter japonicus</name>
    <dbReference type="NCBI Taxonomy" id="2035412"/>
    <lineage>
        <taxon>Bacteria</taxon>
        <taxon>Candidatus Fervidibacterota</taxon>
        <taxon>Candidatus Fervidibacter</taxon>
    </lineage>
</organism>
<keyword evidence="1" id="KW-0472">Membrane</keyword>
<feature type="transmembrane region" description="Helical" evidence="1">
    <location>
        <begin position="783"/>
        <end position="809"/>
    </location>
</feature>
<evidence type="ECO:0000313" key="2">
    <source>
        <dbReference type="EMBL" id="GBD00209.1"/>
    </source>
</evidence>
<feature type="transmembrane region" description="Helical" evidence="1">
    <location>
        <begin position="332"/>
        <end position="353"/>
    </location>
</feature>
<dbReference type="AlphaFoldDB" id="A0A2H5XG97"/>
<reference evidence="3" key="1">
    <citation type="submission" date="2017-09" db="EMBL/GenBank/DDBJ databases">
        <title>Metaegenomics of thermophilic ammonia-oxidizing enrichment culture.</title>
        <authorList>
            <person name="Kato S."/>
            <person name="Suzuki K."/>
        </authorList>
    </citation>
    <scope>NUCLEOTIDE SEQUENCE [LARGE SCALE GENOMIC DNA]</scope>
</reference>
<name>A0A2H5XG97_9BACT</name>
<feature type="transmembrane region" description="Helical" evidence="1">
    <location>
        <begin position="365"/>
        <end position="383"/>
    </location>
</feature>
<comment type="caution">
    <text evidence="2">The sequence shown here is derived from an EMBL/GenBank/DDBJ whole genome shotgun (WGS) entry which is preliminary data.</text>
</comment>
<evidence type="ECO:0000256" key="1">
    <source>
        <dbReference type="SAM" id="Phobius"/>
    </source>
</evidence>